<accession>A0A022PHJ6</accession>
<sequence length="69" mass="8057">MLIENIYFISNDEDGIDIIQLKDILLQMVSLVIIKDKKHPKVLFIQPLMTNSKDTITIPYTSLLIPFYF</sequence>
<protein>
    <submittedName>
        <fullName evidence="1">Uncharacterized protein</fullName>
    </submittedName>
</protein>
<keyword evidence="2" id="KW-1185">Reference proteome</keyword>
<reference evidence="1 2" key="1">
    <citation type="submission" date="2014-03" db="EMBL/GenBank/DDBJ databases">
        <title>Draft Genome of Photorhabdus luminescens BA1, an Egyptian Isolate.</title>
        <authorList>
            <person name="Ghazal S."/>
            <person name="Hurst S.G.IV."/>
            <person name="Morris K."/>
            <person name="Thomas K."/>
            <person name="Tisa L.S."/>
        </authorList>
    </citation>
    <scope>NUCLEOTIDE SEQUENCE [LARGE SCALE GENOMIC DNA]</scope>
    <source>
        <strain evidence="1 2">BA1</strain>
    </source>
</reference>
<evidence type="ECO:0000313" key="1">
    <source>
        <dbReference type="EMBL" id="EYU13980.1"/>
    </source>
</evidence>
<dbReference type="EMBL" id="JFGV01000062">
    <property type="protein sequence ID" value="EYU13980.1"/>
    <property type="molecule type" value="Genomic_DNA"/>
</dbReference>
<name>A0A022PHJ6_9GAMM</name>
<organism evidence="1 2">
    <name type="scientific">Photorhabdus aegyptia</name>
    <dbReference type="NCBI Taxonomy" id="2805098"/>
    <lineage>
        <taxon>Bacteria</taxon>
        <taxon>Pseudomonadati</taxon>
        <taxon>Pseudomonadota</taxon>
        <taxon>Gammaproteobacteria</taxon>
        <taxon>Enterobacterales</taxon>
        <taxon>Morganellaceae</taxon>
        <taxon>Photorhabdus</taxon>
    </lineage>
</organism>
<gene>
    <name evidence="1" type="ORF">BA1DRAFT_03488</name>
</gene>
<proteinExistence type="predicted"/>
<evidence type="ECO:0000313" key="2">
    <source>
        <dbReference type="Proteomes" id="UP000023464"/>
    </source>
</evidence>
<comment type="caution">
    <text evidence="1">The sequence shown here is derived from an EMBL/GenBank/DDBJ whole genome shotgun (WGS) entry which is preliminary data.</text>
</comment>
<dbReference type="Proteomes" id="UP000023464">
    <property type="component" value="Unassembled WGS sequence"/>
</dbReference>
<dbReference type="AlphaFoldDB" id="A0A022PHJ6"/>